<dbReference type="PANTHER" id="PTHR47102">
    <property type="entry name" value="PROTEIN BNI1"/>
    <property type="match status" value="1"/>
</dbReference>
<dbReference type="SUPFAM" id="SSF48371">
    <property type="entry name" value="ARM repeat"/>
    <property type="match status" value="1"/>
</dbReference>
<feature type="domain" description="Formin GTPase-binding" evidence="1">
    <location>
        <begin position="1"/>
        <end position="155"/>
    </location>
</feature>
<proteinExistence type="predicted"/>
<dbReference type="OrthoDB" id="2496057at2759"/>
<dbReference type="GO" id="GO:0003779">
    <property type="term" value="F:actin binding"/>
    <property type="evidence" value="ECO:0007669"/>
    <property type="project" value="InterPro"/>
</dbReference>
<dbReference type="InterPro" id="IPR051661">
    <property type="entry name" value="Actin_filament_regulator"/>
</dbReference>
<evidence type="ECO:0000313" key="3">
    <source>
        <dbReference type="Proteomes" id="UP000054564"/>
    </source>
</evidence>
<protein>
    <recommendedName>
        <fullName evidence="1">Formin GTPase-binding domain-containing protein</fullName>
    </recommendedName>
</protein>
<keyword evidence="3" id="KW-1185">Reference proteome</keyword>
<organism evidence="2 3">
    <name type="scientific">Puccinia striiformis f. sp. tritici PST-78</name>
    <dbReference type="NCBI Taxonomy" id="1165861"/>
    <lineage>
        <taxon>Eukaryota</taxon>
        <taxon>Fungi</taxon>
        <taxon>Dikarya</taxon>
        <taxon>Basidiomycota</taxon>
        <taxon>Pucciniomycotina</taxon>
        <taxon>Pucciniomycetes</taxon>
        <taxon>Pucciniales</taxon>
        <taxon>Pucciniaceae</taxon>
        <taxon>Puccinia</taxon>
    </lineage>
</organism>
<dbReference type="Proteomes" id="UP000054564">
    <property type="component" value="Unassembled WGS sequence"/>
</dbReference>
<dbReference type="STRING" id="1165861.A0A0L0VEZ7"/>
<evidence type="ECO:0000313" key="2">
    <source>
        <dbReference type="EMBL" id="KNE97882.1"/>
    </source>
</evidence>
<dbReference type="PANTHER" id="PTHR47102:SF2">
    <property type="entry name" value="PROTEIN BNI1"/>
    <property type="match status" value="1"/>
</dbReference>
<evidence type="ECO:0000259" key="1">
    <source>
        <dbReference type="SMART" id="SM01140"/>
    </source>
</evidence>
<dbReference type="EMBL" id="AJIL01000063">
    <property type="protein sequence ID" value="KNE97882.1"/>
    <property type="molecule type" value="Genomic_DNA"/>
</dbReference>
<dbReference type="InterPro" id="IPR010473">
    <property type="entry name" value="GTPase-bd"/>
</dbReference>
<accession>A0A0L0VEZ7</accession>
<dbReference type="AlphaFoldDB" id="A0A0L0VEZ7"/>
<dbReference type="Pfam" id="PF06371">
    <property type="entry name" value="Drf_GBD"/>
    <property type="match status" value="1"/>
</dbReference>
<reference evidence="3" key="1">
    <citation type="submission" date="2014-03" db="EMBL/GenBank/DDBJ databases">
        <title>The Genome Sequence of Puccinia striiformis f. sp. tritici PST-78.</title>
        <authorList>
            <consortium name="The Broad Institute Genome Sequencing Platform"/>
            <person name="Cuomo C."/>
            <person name="Hulbert S."/>
            <person name="Chen X."/>
            <person name="Walker B."/>
            <person name="Young S.K."/>
            <person name="Zeng Q."/>
            <person name="Gargeya S."/>
            <person name="Fitzgerald M."/>
            <person name="Haas B."/>
            <person name="Abouelleil A."/>
            <person name="Alvarado L."/>
            <person name="Arachchi H.M."/>
            <person name="Berlin A.M."/>
            <person name="Chapman S.B."/>
            <person name="Goldberg J."/>
            <person name="Griggs A."/>
            <person name="Gujja S."/>
            <person name="Hansen M."/>
            <person name="Howarth C."/>
            <person name="Imamovic A."/>
            <person name="Larimer J."/>
            <person name="McCowan C."/>
            <person name="Montmayeur A."/>
            <person name="Murphy C."/>
            <person name="Neiman D."/>
            <person name="Pearson M."/>
            <person name="Priest M."/>
            <person name="Roberts A."/>
            <person name="Saif S."/>
            <person name="Shea T."/>
            <person name="Sisk P."/>
            <person name="Sykes S."/>
            <person name="Wortman J."/>
            <person name="Nusbaum C."/>
            <person name="Birren B."/>
        </authorList>
    </citation>
    <scope>NUCLEOTIDE SEQUENCE [LARGE SCALE GENOMIC DNA]</scope>
    <source>
        <strain evidence="3">race PST-78</strain>
    </source>
</reference>
<name>A0A0L0VEZ7_9BASI</name>
<dbReference type="GO" id="GO:0030036">
    <property type="term" value="P:actin cytoskeleton organization"/>
    <property type="evidence" value="ECO:0007669"/>
    <property type="project" value="InterPro"/>
</dbReference>
<comment type="caution">
    <text evidence="2">The sequence shown here is derived from an EMBL/GenBank/DDBJ whole genome shotgun (WGS) entry which is preliminary data.</text>
</comment>
<dbReference type="InterPro" id="IPR016024">
    <property type="entry name" value="ARM-type_fold"/>
</dbReference>
<dbReference type="GO" id="GO:0031267">
    <property type="term" value="F:small GTPase binding"/>
    <property type="evidence" value="ECO:0007669"/>
    <property type="project" value="InterPro"/>
</dbReference>
<dbReference type="InterPro" id="IPR011989">
    <property type="entry name" value="ARM-like"/>
</dbReference>
<feature type="non-terminal residue" evidence="2">
    <location>
        <position position="1"/>
    </location>
</feature>
<sequence>MTTPAVFPNLVIPQRVQNQFMKQAFPPESSPMDLEQNLKLRLKLSTEPLRWLEDFLLDHDGLNALENVAKESGSPHLFDKDLPYSQSPFGIEELNGPIQLELMKCLRVIMNADIGFEQVLKLEGLIRWLAFSSFTPSPSYKAKIHAAEILSAICSLSSEPGRVTVVEGFLSLTTNPEHAFQGLINSLGAERTDEVESRSETSDPLRTVEADSEDLGLVWEYRCRVLGLCNSIGTGGLYWYGLLVKADISDAIFRLSGNDPPATFVAQVEAWNANLGGPGSPRSNNKLESPVTLPETSLDWSHGSIRSLLRLINQLEPSQKSELERWSHIDDSINADPPKAFNNLLKQKSRIGSHSIKKPPPWTDVLAKKSVSLSALLGISVDLRK</sequence>
<dbReference type="SMART" id="SM01140">
    <property type="entry name" value="Drf_GBD"/>
    <property type="match status" value="1"/>
</dbReference>
<gene>
    <name evidence="2" type="ORF">PSTG_08905</name>
</gene>
<dbReference type="Gene3D" id="1.25.10.10">
    <property type="entry name" value="Leucine-rich Repeat Variant"/>
    <property type="match status" value="1"/>
</dbReference>